<accession>S8ET82</accession>
<dbReference type="EMBL" id="KE504320">
    <property type="protein sequence ID" value="EPS92935.1"/>
    <property type="molecule type" value="Genomic_DNA"/>
</dbReference>
<dbReference type="AlphaFoldDB" id="S8ET82"/>
<protein>
    <submittedName>
        <fullName evidence="2">Uncharacterized protein</fullName>
    </submittedName>
</protein>
<dbReference type="HOGENOM" id="CLU_2183993_0_0_1"/>
<dbReference type="InParanoid" id="S8ET82"/>
<evidence type="ECO:0000313" key="2">
    <source>
        <dbReference type="EMBL" id="EPS92935.1"/>
    </source>
</evidence>
<evidence type="ECO:0000256" key="1">
    <source>
        <dbReference type="SAM" id="MobiDB-lite"/>
    </source>
</evidence>
<feature type="compositionally biased region" description="Polar residues" evidence="1">
    <location>
        <begin position="1"/>
        <end position="12"/>
    </location>
</feature>
<organism evidence="2 3">
    <name type="scientific">Fomitopsis schrenkii</name>
    <name type="common">Brown rot fungus</name>
    <dbReference type="NCBI Taxonomy" id="2126942"/>
    <lineage>
        <taxon>Eukaryota</taxon>
        <taxon>Fungi</taxon>
        <taxon>Dikarya</taxon>
        <taxon>Basidiomycota</taxon>
        <taxon>Agaricomycotina</taxon>
        <taxon>Agaricomycetes</taxon>
        <taxon>Polyporales</taxon>
        <taxon>Fomitopsis</taxon>
    </lineage>
</organism>
<reference evidence="2 3" key="1">
    <citation type="journal article" date="2012" name="Science">
        <title>The Paleozoic origin of enzymatic lignin decomposition reconstructed from 31 fungal genomes.</title>
        <authorList>
            <person name="Floudas D."/>
            <person name="Binder M."/>
            <person name="Riley R."/>
            <person name="Barry K."/>
            <person name="Blanchette R.A."/>
            <person name="Henrissat B."/>
            <person name="Martinez A.T."/>
            <person name="Otillar R."/>
            <person name="Spatafora J.W."/>
            <person name="Yadav J.S."/>
            <person name="Aerts A."/>
            <person name="Benoit I."/>
            <person name="Boyd A."/>
            <person name="Carlson A."/>
            <person name="Copeland A."/>
            <person name="Coutinho P.M."/>
            <person name="de Vries R.P."/>
            <person name="Ferreira P."/>
            <person name="Findley K."/>
            <person name="Foster B."/>
            <person name="Gaskell J."/>
            <person name="Glotzer D."/>
            <person name="Gorecki P."/>
            <person name="Heitman J."/>
            <person name="Hesse C."/>
            <person name="Hori C."/>
            <person name="Igarashi K."/>
            <person name="Jurgens J.A."/>
            <person name="Kallen N."/>
            <person name="Kersten P."/>
            <person name="Kohler A."/>
            <person name="Kuees U."/>
            <person name="Kumar T.K.A."/>
            <person name="Kuo A."/>
            <person name="LaButti K."/>
            <person name="Larrondo L.F."/>
            <person name="Lindquist E."/>
            <person name="Ling A."/>
            <person name="Lombard V."/>
            <person name="Lucas S."/>
            <person name="Lundell T."/>
            <person name="Martin R."/>
            <person name="McLaughlin D.J."/>
            <person name="Morgenstern I."/>
            <person name="Morin E."/>
            <person name="Murat C."/>
            <person name="Nagy L.G."/>
            <person name="Nolan M."/>
            <person name="Ohm R.A."/>
            <person name="Patyshakuliyeva A."/>
            <person name="Rokas A."/>
            <person name="Ruiz-Duenas F.J."/>
            <person name="Sabat G."/>
            <person name="Salamov A."/>
            <person name="Samejima M."/>
            <person name="Schmutz J."/>
            <person name="Slot J.C."/>
            <person name="St John F."/>
            <person name="Stenlid J."/>
            <person name="Sun H."/>
            <person name="Sun S."/>
            <person name="Syed K."/>
            <person name="Tsang A."/>
            <person name="Wiebenga A."/>
            <person name="Young D."/>
            <person name="Pisabarro A."/>
            <person name="Eastwood D.C."/>
            <person name="Martin F."/>
            <person name="Cullen D."/>
            <person name="Grigoriev I.V."/>
            <person name="Hibbett D.S."/>
        </authorList>
    </citation>
    <scope>NUCLEOTIDE SEQUENCE</scope>
    <source>
        <strain evidence="3">FP-58527</strain>
    </source>
</reference>
<evidence type="ECO:0000313" key="3">
    <source>
        <dbReference type="Proteomes" id="UP000015241"/>
    </source>
</evidence>
<gene>
    <name evidence="2" type="ORF">FOMPIDRAFT_1056436</name>
</gene>
<sequence length="109" mass="11225">MCGVSRTTTGRTVITLASPEATGPAGLKHPASAEHRMMTNTTSAYRPCDEQWATDGASSSEPMDDEDGLDCDGVSGRPTTDDHASWGGCMASGDALGTGGAAYIVYHTL</sequence>
<feature type="region of interest" description="Disordered" evidence="1">
    <location>
        <begin position="1"/>
        <end position="86"/>
    </location>
</feature>
<proteinExistence type="predicted"/>
<name>S8ET82_FOMSC</name>
<dbReference type="Proteomes" id="UP000015241">
    <property type="component" value="Unassembled WGS sequence"/>
</dbReference>
<keyword evidence="3" id="KW-1185">Reference proteome</keyword>